<dbReference type="GO" id="GO:0045944">
    <property type="term" value="P:positive regulation of transcription by RNA polymerase II"/>
    <property type="evidence" value="ECO:0007669"/>
    <property type="project" value="TreeGrafter"/>
</dbReference>
<protein>
    <recommendedName>
        <fullName evidence="6">Zn(2)-C6 fungal-type domain-containing protein</fullName>
    </recommendedName>
</protein>
<evidence type="ECO:0000256" key="1">
    <source>
        <dbReference type="ARBA" id="ARBA00023015"/>
    </source>
</evidence>
<accession>A0A9P3EU37</accession>
<feature type="domain" description="Zn(2)-C6 fungal-type" evidence="6">
    <location>
        <begin position="19"/>
        <end position="49"/>
    </location>
</feature>
<name>A0A9P3EU37_9EURO</name>
<comment type="caution">
    <text evidence="7">The sequence shown here is derived from an EMBL/GenBank/DDBJ whole genome shotgun (WGS) entry which is preliminary data.</text>
</comment>
<dbReference type="GO" id="GO:0000976">
    <property type="term" value="F:transcription cis-regulatory region binding"/>
    <property type="evidence" value="ECO:0007669"/>
    <property type="project" value="TreeGrafter"/>
</dbReference>
<evidence type="ECO:0000313" key="7">
    <source>
        <dbReference type="EMBL" id="GIJ88044.1"/>
    </source>
</evidence>
<dbReference type="GO" id="GO:0000981">
    <property type="term" value="F:DNA-binding transcription factor activity, RNA polymerase II-specific"/>
    <property type="evidence" value="ECO:0007669"/>
    <property type="project" value="InterPro"/>
</dbReference>
<dbReference type="GO" id="GO:0008270">
    <property type="term" value="F:zinc ion binding"/>
    <property type="evidence" value="ECO:0007669"/>
    <property type="project" value="InterPro"/>
</dbReference>
<dbReference type="PANTHER" id="PTHR37534:SF2">
    <property type="entry name" value="N-ACETYLTRANSFERASE DOMAIN-CONTAINING PROTEIN"/>
    <property type="match status" value="1"/>
</dbReference>
<dbReference type="GeneID" id="67005571"/>
<dbReference type="Proteomes" id="UP001043456">
    <property type="component" value="Unassembled WGS sequence"/>
</dbReference>
<organism evidence="7 8">
    <name type="scientific">Aspergillus pseudoviridinutans</name>
    <dbReference type="NCBI Taxonomy" id="1517512"/>
    <lineage>
        <taxon>Eukaryota</taxon>
        <taxon>Fungi</taxon>
        <taxon>Dikarya</taxon>
        <taxon>Ascomycota</taxon>
        <taxon>Pezizomycotina</taxon>
        <taxon>Eurotiomycetes</taxon>
        <taxon>Eurotiomycetidae</taxon>
        <taxon>Eurotiales</taxon>
        <taxon>Aspergillaceae</taxon>
        <taxon>Aspergillus</taxon>
        <taxon>Aspergillus subgen. Fumigati</taxon>
    </lineage>
</organism>
<dbReference type="RefSeq" id="XP_043158790.1">
    <property type="nucleotide sequence ID" value="XM_043302855.1"/>
</dbReference>
<evidence type="ECO:0000256" key="4">
    <source>
        <dbReference type="ARBA" id="ARBA00023242"/>
    </source>
</evidence>
<reference evidence="7 8" key="1">
    <citation type="submission" date="2018-10" db="EMBL/GenBank/DDBJ databases">
        <title>Pan-genome distribution and transcriptional activeness of fungal secondary metabolism genes in Aspergillus section Fumigati.</title>
        <authorList>
            <person name="Takahashi H."/>
            <person name="Umemura M."/>
            <person name="Ninomiya A."/>
            <person name="Kusuya Y."/>
            <person name="Urayama S."/>
            <person name="Shimizu M."/>
            <person name="Watanabe A."/>
            <person name="Kamei K."/>
            <person name="Yaguchi T."/>
            <person name="Hagiwara D."/>
        </authorList>
    </citation>
    <scope>NUCLEOTIDE SEQUENCE [LARGE SCALE GENOMIC DNA]</scope>
    <source>
        <strain evidence="7 8">IFM 55266</strain>
    </source>
</reference>
<dbReference type="InterPro" id="IPR036864">
    <property type="entry name" value="Zn2-C6_fun-type_DNA-bd_sf"/>
</dbReference>
<evidence type="ECO:0000256" key="5">
    <source>
        <dbReference type="SAM" id="MobiDB-lite"/>
    </source>
</evidence>
<evidence type="ECO:0000256" key="2">
    <source>
        <dbReference type="ARBA" id="ARBA00023125"/>
    </source>
</evidence>
<dbReference type="PROSITE" id="PS00463">
    <property type="entry name" value="ZN2_CY6_FUNGAL_1"/>
    <property type="match status" value="1"/>
</dbReference>
<feature type="region of interest" description="Disordered" evidence="5">
    <location>
        <begin position="60"/>
        <end position="79"/>
    </location>
</feature>
<dbReference type="Pfam" id="PF00172">
    <property type="entry name" value="Zn_clus"/>
    <property type="match status" value="1"/>
</dbReference>
<keyword evidence="8" id="KW-1185">Reference proteome</keyword>
<dbReference type="PROSITE" id="PS50048">
    <property type="entry name" value="ZN2_CY6_FUNGAL_2"/>
    <property type="match status" value="1"/>
</dbReference>
<feature type="compositionally biased region" description="Polar residues" evidence="5">
    <location>
        <begin position="64"/>
        <end position="79"/>
    </location>
</feature>
<evidence type="ECO:0000313" key="8">
    <source>
        <dbReference type="Proteomes" id="UP001043456"/>
    </source>
</evidence>
<keyword evidence="2" id="KW-0238">DNA-binding</keyword>
<dbReference type="SUPFAM" id="SSF57701">
    <property type="entry name" value="Zn2/Cys6 DNA-binding domain"/>
    <property type="match status" value="1"/>
</dbReference>
<dbReference type="Gene3D" id="4.10.240.10">
    <property type="entry name" value="Zn(2)-C6 fungal-type DNA-binding domain"/>
    <property type="match status" value="1"/>
</dbReference>
<dbReference type="OrthoDB" id="5319341at2759"/>
<keyword evidence="1" id="KW-0805">Transcription regulation</keyword>
<dbReference type="PANTHER" id="PTHR37534">
    <property type="entry name" value="TRANSCRIPTIONAL ACTIVATOR PROTEIN UGA3"/>
    <property type="match status" value="1"/>
</dbReference>
<evidence type="ECO:0000259" key="6">
    <source>
        <dbReference type="PROSITE" id="PS50048"/>
    </source>
</evidence>
<dbReference type="SMART" id="SM00066">
    <property type="entry name" value="GAL4"/>
    <property type="match status" value="1"/>
</dbReference>
<keyword evidence="3" id="KW-0804">Transcription</keyword>
<dbReference type="EMBL" id="BHVY01000004">
    <property type="protein sequence ID" value="GIJ88044.1"/>
    <property type="molecule type" value="Genomic_DNA"/>
</dbReference>
<dbReference type="CDD" id="cd00067">
    <property type="entry name" value="GAL4"/>
    <property type="match status" value="1"/>
</dbReference>
<proteinExistence type="predicted"/>
<dbReference type="InterPro" id="IPR001138">
    <property type="entry name" value="Zn2Cys6_DnaBD"/>
</dbReference>
<keyword evidence="4" id="KW-0539">Nucleus</keyword>
<sequence>MPVGQTRRLANRRLRVNSGCKTCRARHVKCDEGRPSCANCAKRNRHCEYDRPHIHRGAVRVNPGKSSPATNNAESNSDRTTAYDHLRTEEHDHGDVVLSLSEKRVRPDALGNSRLPHRNPDALPISERSTTPPTCLVNLRTILQNGDLGKNRGFSASELIASHDVLGPSSLYASEHIPPHIPRDYAGNQPSNLHVEQDLVLSDHEILIFRNYVDRVSKWVSKDSF</sequence>
<dbReference type="AlphaFoldDB" id="A0A9P3EU37"/>
<dbReference type="GO" id="GO:0005634">
    <property type="term" value="C:nucleus"/>
    <property type="evidence" value="ECO:0007669"/>
    <property type="project" value="TreeGrafter"/>
</dbReference>
<evidence type="ECO:0000256" key="3">
    <source>
        <dbReference type="ARBA" id="ARBA00023163"/>
    </source>
</evidence>
<feature type="region of interest" description="Disordered" evidence="5">
    <location>
        <begin position="109"/>
        <end position="129"/>
    </location>
</feature>
<gene>
    <name evidence="7" type="ORF">Asppvi_006960</name>
</gene>